<dbReference type="Pfam" id="PF00078">
    <property type="entry name" value="RVT_1"/>
    <property type="match status" value="1"/>
</dbReference>
<dbReference type="InterPro" id="IPR050951">
    <property type="entry name" value="Retrovirus_Pol_polyprotein"/>
</dbReference>
<keyword evidence="3" id="KW-0548">Nucleotidyltransferase</keyword>
<name>A0A699H2J7_TANCI</name>
<protein>
    <recommendedName>
        <fullName evidence="12">Reverse transcriptase domain-containing protein</fullName>
    </recommendedName>
</protein>
<evidence type="ECO:0000256" key="4">
    <source>
        <dbReference type="ARBA" id="ARBA00022722"/>
    </source>
</evidence>
<evidence type="ECO:0000256" key="6">
    <source>
        <dbReference type="ARBA" id="ARBA00022801"/>
    </source>
</evidence>
<keyword evidence="8" id="KW-0511">Multifunctional enzyme</keyword>
<dbReference type="AlphaFoldDB" id="A0A699H2J7"/>
<evidence type="ECO:0000313" key="11">
    <source>
        <dbReference type="EMBL" id="GEX16932.1"/>
    </source>
</evidence>
<evidence type="ECO:0000259" key="10">
    <source>
        <dbReference type="Pfam" id="PF17919"/>
    </source>
</evidence>
<keyword evidence="2" id="KW-0808">Transferase</keyword>
<dbReference type="CDD" id="cd01647">
    <property type="entry name" value="RT_LTR"/>
    <property type="match status" value="1"/>
</dbReference>
<dbReference type="SUPFAM" id="SSF56672">
    <property type="entry name" value="DNA/RNA polymerases"/>
    <property type="match status" value="1"/>
</dbReference>
<dbReference type="Gene3D" id="3.30.70.270">
    <property type="match status" value="1"/>
</dbReference>
<dbReference type="PANTHER" id="PTHR37984">
    <property type="entry name" value="PROTEIN CBG26694"/>
    <property type="match status" value="1"/>
</dbReference>
<dbReference type="Pfam" id="PF17919">
    <property type="entry name" value="RT_RNaseH_2"/>
    <property type="match status" value="1"/>
</dbReference>
<sequence>MPNFETEGEFLEEDETIRDNGLVDLQAPLISLNAFTGSNNFKTLRVTGVLGKNKIHILIDYGSTHNFLDKNKAKQLRSNIRNMCPLSVTVAEGNKLVTTSECKQFKWQFGANLFTTDVMLLPLGGCDMREMLRGAHKSNLEWLSTKVSDKTIRQAELNFIDMCVFPNSASTCMQLEKTTTDVHLILQEVIEEYEDVFAIPKELPPKRDHDHKIPLIEGAQPVNIRPYRHPPTQKDAIEEMVTELLQTRVIQNSNSPFSSLIVMLDLRFGYHQVRMNDADIAKTAFKTHEGNYEFLVMPFGLTNAPFTFQSLMNEVFRQYLRKFVSVFFDDILIYSQIVEDHVLHLRAVLEIMRHHKLFAKGSKCVFGTDKVKYLGHVISTKGVATDPIKVEVMSQWPVPTNLKQLRAFEQLKQAMVRASVLKLSDFSKEFTLETDASGVGLGAILLQEGHPIAFLSKTLSSKHQLMSTYEKEFLAIIYALEKWRGYLLHSHFKIKTDHLS</sequence>
<dbReference type="FunFam" id="3.30.70.270:FF:000003">
    <property type="entry name" value="Transposon Ty3-G Gag-Pol polyprotein"/>
    <property type="match status" value="1"/>
</dbReference>
<gene>
    <name evidence="11" type="ORF">Tci_288907</name>
</gene>
<dbReference type="InterPro" id="IPR041577">
    <property type="entry name" value="RT_RNaseH_2"/>
</dbReference>
<dbReference type="InterPro" id="IPR043128">
    <property type="entry name" value="Rev_trsase/Diguanyl_cyclase"/>
</dbReference>
<keyword evidence="1" id="KW-0645">Protease</keyword>
<dbReference type="Gene3D" id="3.10.20.370">
    <property type="match status" value="1"/>
</dbReference>
<dbReference type="GO" id="GO:0004519">
    <property type="term" value="F:endonuclease activity"/>
    <property type="evidence" value="ECO:0007669"/>
    <property type="project" value="UniProtKB-KW"/>
</dbReference>
<dbReference type="Gene3D" id="3.10.10.10">
    <property type="entry name" value="HIV Type 1 Reverse Transcriptase, subunit A, domain 1"/>
    <property type="match status" value="2"/>
</dbReference>
<evidence type="ECO:0000256" key="7">
    <source>
        <dbReference type="ARBA" id="ARBA00022918"/>
    </source>
</evidence>
<organism evidence="11">
    <name type="scientific">Tanacetum cinerariifolium</name>
    <name type="common">Dalmatian daisy</name>
    <name type="synonym">Chrysanthemum cinerariifolium</name>
    <dbReference type="NCBI Taxonomy" id="118510"/>
    <lineage>
        <taxon>Eukaryota</taxon>
        <taxon>Viridiplantae</taxon>
        <taxon>Streptophyta</taxon>
        <taxon>Embryophyta</taxon>
        <taxon>Tracheophyta</taxon>
        <taxon>Spermatophyta</taxon>
        <taxon>Magnoliopsida</taxon>
        <taxon>eudicotyledons</taxon>
        <taxon>Gunneridae</taxon>
        <taxon>Pentapetalae</taxon>
        <taxon>asterids</taxon>
        <taxon>campanulids</taxon>
        <taxon>Asterales</taxon>
        <taxon>Asteraceae</taxon>
        <taxon>Asteroideae</taxon>
        <taxon>Anthemideae</taxon>
        <taxon>Anthemidinae</taxon>
        <taxon>Tanacetum</taxon>
    </lineage>
</organism>
<dbReference type="PANTHER" id="PTHR37984:SF5">
    <property type="entry name" value="PROTEIN NYNRIN-LIKE"/>
    <property type="match status" value="1"/>
</dbReference>
<comment type="caution">
    <text evidence="11">The sequence shown here is derived from an EMBL/GenBank/DDBJ whole genome shotgun (WGS) entry which is preliminary data.</text>
</comment>
<dbReference type="FunFam" id="3.10.20.370:FF:000001">
    <property type="entry name" value="Retrovirus-related Pol polyprotein from transposon 17.6-like protein"/>
    <property type="match status" value="1"/>
</dbReference>
<dbReference type="EMBL" id="BKCJ010093194">
    <property type="protein sequence ID" value="GEX16932.1"/>
    <property type="molecule type" value="Genomic_DNA"/>
</dbReference>
<keyword evidence="5" id="KW-0255">Endonuclease</keyword>
<feature type="domain" description="Reverse transcriptase/retrotransposon-derived protein RNase H-like" evidence="10">
    <location>
        <begin position="403"/>
        <end position="494"/>
    </location>
</feature>
<dbReference type="Gene3D" id="2.40.70.10">
    <property type="entry name" value="Acid Proteases"/>
    <property type="match status" value="1"/>
</dbReference>
<dbReference type="FunFam" id="3.10.10.10:FF:000007">
    <property type="entry name" value="Retrovirus-related Pol polyprotein from transposon 17.6-like Protein"/>
    <property type="match status" value="1"/>
</dbReference>
<reference evidence="11" key="1">
    <citation type="journal article" date="2019" name="Sci. Rep.">
        <title>Draft genome of Tanacetum cinerariifolium, the natural source of mosquito coil.</title>
        <authorList>
            <person name="Yamashiro T."/>
            <person name="Shiraishi A."/>
            <person name="Satake H."/>
            <person name="Nakayama K."/>
        </authorList>
    </citation>
    <scope>NUCLEOTIDE SEQUENCE</scope>
</reference>
<dbReference type="CDD" id="cd09274">
    <property type="entry name" value="RNase_HI_RT_Ty3"/>
    <property type="match status" value="1"/>
</dbReference>
<keyword evidence="7" id="KW-0695">RNA-directed DNA polymerase</keyword>
<evidence type="ECO:0000256" key="8">
    <source>
        <dbReference type="ARBA" id="ARBA00023268"/>
    </source>
</evidence>
<dbReference type="InterPro" id="IPR043502">
    <property type="entry name" value="DNA/RNA_pol_sf"/>
</dbReference>
<evidence type="ECO:0000256" key="3">
    <source>
        <dbReference type="ARBA" id="ARBA00022695"/>
    </source>
</evidence>
<keyword evidence="6" id="KW-0378">Hydrolase</keyword>
<accession>A0A699H2J7</accession>
<dbReference type="GO" id="GO:0006508">
    <property type="term" value="P:proteolysis"/>
    <property type="evidence" value="ECO:0007669"/>
    <property type="project" value="UniProtKB-KW"/>
</dbReference>
<dbReference type="InterPro" id="IPR000477">
    <property type="entry name" value="RT_dom"/>
</dbReference>
<dbReference type="GO" id="GO:0008233">
    <property type="term" value="F:peptidase activity"/>
    <property type="evidence" value="ECO:0007669"/>
    <property type="project" value="UniProtKB-KW"/>
</dbReference>
<evidence type="ECO:0000256" key="1">
    <source>
        <dbReference type="ARBA" id="ARBA00022670"/>
    </source>
</evidence>
<dbReference type="GO" id="GO:0003964">
    <property type="term" value="F:RNA-directed DNA polymerase activity"/>
    <property type="evidence" value="ECO:0007669"/>
    <property type="project" value="UniProtKB-KW"/>
</dbReference>
<keyword evidence="4" id="KW-0540">Nuclease</keyword>
<evidence type="ECO:0000256" key="2">
    <source>
        <dbReference type="ARBA" id="ARBA00022679"/>
    </source>
</evidence>
<evidence type="ECO:0000259" key="9">
    <source>
        <dbReference type="Pfam" id="PF00078"/>
    </source>
</evidence>
<evidence type="ECO:0008006" key="12">
    <source>
        <dbReference type="Google" id="ProtNLM"/>
    </source>
</evidence>
<evidence type="ECO:0000256" key="5">
    <source>
        <dbReference type="ARBA" id="ARBA00022759"/>
    </source>
</evidence>
<proteinExistence type="predicted"/>
<dbReference type="InterPro" id="IPR021109">
    <property type="entry name" value="Peptidase_aspartic_dom_sf"/>
</dbReference>
<dbReference type="CDD" id="cd00303">
    <property type="entry name" value="retropepsin_like"/>
    <property type="match status" value="1"/>
</dbReference>
<feature type="domain" description="Reverse transcriptase" evidence="9">
    <location>
        <begin position="253"/>
        <end position="378"/>
    </location>
</feature>